<proteinExistence type="predicted"/>
<organism evidence="1">
    <name type="scientific">Schmidtea mediterranea</name>
    <name type="common">Freshwater planarian flatworm</name>
    <dbReference type="NCBI Taxonomy" id="79327"/>
    <lineage>
        <taxon>Eukaryota</taxon>
        <taxon>Metazoa</taxon>
        <taxon>Spiralia</taxon>
        <taxon>Lophotrochozoa</taxon>
        <taxon>Platyhelminthes</taxon>
        <taxon>Rhabditophora</taxon>
        <taxon>Seriata</taxon>
        <taxon>Tricladida</taxon>
        <taxon>Continenticola</taxon>
        <taxon>Geoplanoidea</taxon>
        <taxon>Dugesiidae</taxon>
        <taxon>Schmidtea</taxon>
    </lineage>
</organism>
<sequence length="96" mass="11363">MNLKLSLLILSCFACMYLNGVVGLGLLTGLRVQARLEYMGRISSRIYGLGINQETVNNLVYYIRQLERRRYELEALRRRYFRNQNIDEIFRAVNKK</sequence>
<name>A0A6F9F231_SCHMD</name>
<evidence type="ECO:0000313" key="1">
    <source>
        <dbReference type="EMBL" id="DAC81805.1"/>
    </source>
</evidence>
<accession>A0A6F9F231</accession>
<dbReference type="AlphaFoldDB" id="A0A6F9F231"/>
<reference evidence="1" key="1">
    <citation type="journal article" date="2020" name="Development">
        <title>Planarian cell number depends on blitzschnell, a novel gene family that balances cell proliferation and cell death.</title>
        <authorList>
            <person name="Pascual-Carreras E."/>
            <person name="Marin-Barba M."/>
            <person name="Herrera-Ubeda C."/>
            <person name="Font-Martin D."/>
            <person name="Eckelt K."/>
            <person name="de Sousa N."/>
            <person name="Garcia-Fernandez J."/>
            <person name="Salo E."/>
            <person name="Adell T."/>
        </authorList>
    </citation>
    <scope>NUCLEOTIDE SEQUENCE</scope>
</reference>
<dbReference type="EMBL" id="BK010987">
    <property type="protein sequence ID" value="DAC81805.1"/>
    <property type="molecule type" value="Genomic_DNA"/>
</dbReference>
<gene>
    <name evidence="1" type="primary">bls5b</name>
</gene>
<protein>
    <submittedName>
        <fullName evidence="1">BLS5B</fullName>
    </submittedName>
</protein>